<dbReference type="Gene3D" id="2.40.70.10">
    <property type="entry name" value="Acid Proteases"/>
    <property type="match status" value="2"/>
</dbReference>
<dbReference type="GO" id="GO:0008270">
    <property type="term" value="F:zinc ion binding"/>
    <property type="evidence" value="ECO:0007669"/>
    <property type="project" value="UniProtKB-KW"/>
</dbReference>
<dbReference type="Pfam" id="PF01753">
    <property type="entry name" value="zf-MYND"/>
    <property type="match status" value="1"/>
</dbReference>
<dbReference type="SUPFAM" id="SSF50630">
    <property type="entry name" value="Acid proteases"/>
    <property type="match status" value="1"/>
</dbReference>
<dbReference type="PANTHER" id="PTHR47966">
    <property type="entry name" value="BETA-SITE APP-CLEAVING ENZYME, ISOFORM A-RELATED"/>
    <property type="match status" value="1"/>
</dbReference>
<dbReference type="PROSITE" id="PS50865">
    <property type="entry name" value="ZF_MYND_2"/>
    <property type="match status" value="1"/>
</dbReference>
<evidence type="ECO:0000259" key="9">
    <source>
        <dbReference type="PROSITE" id="PS50865"/>
    </source>
</evidence>
<evidence type="ECO:0000256" key="8">
    <source>
        <dbReference type="SAM" id="MobiDB-lite"/>
    </source>
</evidence>
<evidence type="ECO:0000259" key="10">
    <source>
        <dbReference type="PROSITE" id="PS51767"/>
    </source>
</evidence>
<evidence type="ECO:0000256" key="2">
    <source>
        <dbReference type="ARBA" id="ARBA00022723"/>
    </source>
</evidence>
<comment type="similarity">
    <text evidence="1 7">Belongs to the peptidase A1 family.</text>
</comment>
<feature type="region of interest" description="Disordered" evidence="8">
    <location>
        <begin position="664"/>
        <end position="684"/>
    </location>
</feature>
<protein>
    <recommendedName>
        <fullName evidence="13">MYND-type domain-containing protein</fullName>
    </recommendedName>
</protein>
<keyword evidence="12" id="KW-1185">Reference proteome</keyword>
<evidence type="ECO:0000256" key="5">
    <source>
        <dbReference type="ARBA" id="ARBA00022833"/>
    </source>
</evidence>
<proteinExistence type="inferred from homology"/>
<dbReference type="Gene3D" id="6.10.140.2220">
    <property type="match status" value="1"/>
</dbReference>
<dbReference type="Pfam" id="PF00026">
    <property type="entry name" value="Asp"/>
    <property type="match status" value="1"/>
</dbReference>
<evidence type="ECO:0000256" key="6">
    <source>
        <dbReference type="PROSITE-ProRule" id="PRU00134"/>
    </source>
</evidence>
<evidence type="ECO:0008006" key="13">
    <source>
        <dbReference type="Google" id="ProtNLM"/>
    </source>
</evidence>
<feature type="domain" description="MYND-type" evidence="9">
    <location>
        <begin position="1266"/>
        <end position="1306"/>
    </location>
</feature>
<dbReference type="PRINTS" id="PR00792">
    <property type="entry name" value="PEPSIN"/>
</dbReference>
<keyword evidence="2" id="KW-0479">Metal-binding</keyword>
<dbReference type="OrthoDB" id="3040823at2759"/>
<keyword evidence="4 6" id="KW-0863">Zinc-finger</keyword>
<dbReference type="CDD" id="cd05471">
    <property type="entry name" value="pepsin_like"/>
    <property type="match status" value="1"/>
</dbReference>
<sequence>MIISANDEYLLVAPRVKNPTISPGTFNKLAAALVTRFSPAGAKKEELIPVERTKQLLRDSTIESWGRLRRLGGGDTMLAANAVRCESEDRRDATYVRYEVYVDKNARFTNRDLDFELKVFYGQLLEIYYIIIPEAPDIHLTTVTHLSLAVIHECESPTQHRSQLDIYTYPKLRGIEVVDLATVKSLVGRAKWEVKYIHLLSKLSYCEPTLMYLDLTWTYQTCRVKSPVDHWQPSPKIRKWEVHQKYLDRAYLDIPGARWDCWHCQTESGSVIENIRDIRYTTEIEISGEEYTFVLDTGSRDIWFDLSRNPLSNWHDTKIKSSFRYGDGSYGVDGTIGEADFRLGSKVIKNQAFLAATRNTIGSTSELGIDGLIGLEFDLSSSSRIGRAMKKQYGAKTTRGRTLLENIFRQNTSLPNFIAIDLGRTDDYEDTEGGTLTVGEYSSGVKPEYVEAIQSPSLKALPQYPKGSQRWTVLVDSISVDGVDVELKSMFNSTPEGKVVALLDTGAPRSTMLTPIWDGIYALVQGAEKVKASDVGLRGWHAPCMTTANVVVTIAGQTFPVHPLDLTEVQSVSGSTDTSNYTACTSAFRDSTAERWGGVYEMILGADFLRNVYAVFDFGDFAEDGTLTDPYMKLVSQTVPAHAASQVEVIRGATLKALAPEKLPQAASSNSTTGSKKHSPSAATFPDTHSLVGVVSEDTASVKTYVVAGLVLLGANVLIGMAVLCLGIAIYKARVKGGAGVRDRGSYLHAFPRVKTSMPNPCQCPSDVFGLVGRAALQSLKDKIRSEATRHRCFNICQHTLPLNVHPVAIILSFETLRKSAHTIQMVSGIKDPFKDLPSGATKRKLPEWLLAKCKMGIGLHLWTLSRSLSEVNCTVEIAEMIVQHLRTIYAEFDSTKKEECLFHVDTVIPSIFILQKIFSITMTYPALKPKYVDTISGSIDEICFCIDLCIRSRTIYTGSDTLGQAALLTTHWCYSDCLRYLAGQSPEVSETLVSSPQFANLVIRLWTMKDEAGLFFIDNITPEGCTIIRLLVLALGTKEGVEVFVEQLLARPIQFIVGFTKSFDARARQMLNDIEKETVRRKHALTYAGGIHFCLGIIQEHHPFLQRLFASTDYLSTISSLFYHVSTALSPDDHDIFKTLIEQTYMLSRHVFQAVYGVVRVNRALVKGEFMMLIANIMERLPPGSEPKNVAPSVISMHAVGQYSVYPMVAQQLRIAKLPPGPGLKSKVGLMVDEQVSSAWFQFEVAARIRTENVQSLEPLSVCDNPLCARPPYRNFRQCSGCSSYLYCSKKCQRQDWDTRHKDECAFARDHRARRRSSDTWYSHTTRAFHLKLLEWSYNNMVDTIEREIAQDFPFPKYLSHHALPVFDCTCLMVSISLESVQNVYRWSPEKMVCGQQYLDPRYRALMGEYSSGGARVIEAHFPMGDRELVILTVKMEKKTGHGGDYRAGYSVARYATLE</sequence>
<dbReference type="InterPro" id="IPR033121">
    <property type="entry name" value="PEPTIDASE_A1"/>
</dbReference>
<evidence type="ECO:0000256" key="4">
    <source>
        <dbReference type="ARBA" id="ARBA00022771"/>
    </source>
</evidence>
<dbReference type="EMBL" id="JAACJK010000002">
    <property type="protein sequence ID" value="KAF5341188.1"/>
    <property type="molecule type" value="Genomic_DNA"/>
</dbReference>
<name>A0A8H5FLX7_9AGAR</name>
<dbReference type="SUPFAM" id="SSF144232">
    <property type="entry name" value="HIT/MYND zinc finger-like"/>
    <property type="match status" value="1"/>
</dbReference>
<accession>A0A8H5FLX7</accession>
<dbReference type="InterPro" id="IPR002893">
    <property type="entry name" value="Znf_MYND"/>
</dbReference>
<dbReference type="GO" id="GO:0006508">
    <property type="term" value="P:proteolysis"/>
    <property type="evidence" value="ECO:0007669"/>
    <property type="project" value="UniProtKB-KW"/>
</dbReference>
<dbReference type="PROSITE" id="PS00141">
    <property type="entry name" value="ASP_PROTEASE"/>
    <property type="match status" value="1"/>
</dbReference>
<keyword evidence="3 7" id="KW-0064">Aspartyl protease</keyword>
<evidence type="ECO:0000313" key="12">
    <source>
        <dbReference type="Proteomes" id="UP000541558"/>
    </source>
</evidence>
<keyword evidence="5" id="KW-0862">Zinc</keyword>
<dbReference type="GO" id="GO:0004190">
    <property type="term" value="F:aspartic-type endopeptidase activity"/>
    <property type="evidence" value="ECO:0007669"/>
    <property type="project" value="UniProtKB-KW"/>
</dbReference>
<evidence type="ECO:0000256" key="3">
    <source>
        <dbReference type="ARBA" id="ARBA00022750"/>
    </source>
</evidence>
<evidence type="ECO:0000256" key="7">
    <source>
        <dbReference type="RuleBase" id="RU000454"/>
    </source>
</evidence>
<feature type="domain" description="Peptidase A1" evidence="10">
    <location>
        <begin position="280"/>
        <end position="627"/>
    </location>
</feature>
<gene>
    <name evidence="11" type="ORF">D9611_006129</name>
</gene>
<dbReference type="PROSITE" id="PS51767">
    <property type="entry name" value="PEPTIDASE_A1"/>
    <property type="match status" value="1"/>
</dbReference>
<dbReference type="InterPro" id="IPR021109">
    <property type="entry name" value="Peptidase_aspartic_dom_sf"/>
</dbReference>
<reference evidence="11 12" key="1">
    <citation type="journal article" date="2020" name="ISME J.">
        <title>Uncovering the hidden diversity of litter-decomposition mechanisms in mushroom-forming fungi.</title>
        <authorList>
            <person name="Floudas D."/>
            <person name="Bentzer J."/>
            <person name="Ahren D."/>
            <person name="Johansson T."/>
            <person name="Persson P."/>
            <person name="Tunlid A."/>
        </authorList>
    </citation>
    <scope>NUCLEOTIDE SEQUENCE [LARGE SCALE GENOMIC DNA]</scope>
    <source>
        <strain evidence="11 12">CBS 175.51</strain>
    </source>
</reference>
<dbReference type="PANTHER" id="PTHR47966:SF51">
    <property type="entry name" value="BETA-SITE APP-CLEAVING ENZYME, ISOFORM A-RELATED"/>
    <property type="match status" value="1"/>
</dbReference>
<dbReference type="InterPro" id="IPR034164">
    <property type="entry name" value="Pepsin-like_dom"/>
</dbReference>
<comment type="caution">
    <text evidence="11">The sequence shown here is derived from an EMBL/GenBank/DDBJ whole genome shotgun (WGS) entry which is preliminary data.</text>
</comment>
<dbReference type="InterPro" id="IPR001461">
    <property type="entry name" value="Aspartic_peptidase_A1"/>
</dbReference>
<evidence type="ECO:0000313" key="11">
    <source>
        <dbReference type="EMBL" id="KAF5341188.1"/>
    </source>
</evidence>
<keyword evidence="7" id="KW-0378">Hydrolase</keyword>
<organism evidence="11 12">
    <name type="scientific">Ephemerocybe angulata</name>
    <dbReference type="NCBI Taxonomy" id="980116"/>
    <lineage>
        <taxon>Eukaryota</taxon>
        <taxon>Fungi</taxon>
        <taxon>Dikarya</taxon>
        <taxon>Basidiomycota</taxon>
        <taxon>Agaricomycotina</taxon>
        <taxon>Agaricomycetes</taxon>
        <taxon>Agaricomycetidae</taxon>
        <taxon>Agaricales</taxon>
        <taxon>Agaricineae</taxon>
        <taxon>Psathyrellaceae</taxon>
        <taxon>Ephemerocybe</taxon>
    </lineage>
</organism>
<keyword evidence="7" id="KW-0645">Protease</keyword>
<evidence type="ECO:0000256" key="1">
    <source>
        <dbReference type="ARBA" id="ARBA00007447"/>
    </source>
</evidence>
<dbReference type="InterPro" id="IPR001969">
    <property type="entry name" value="Aspartic_peptidase_AS"/>
</dbReference>
<dbReference type="Proteomes" id="UP000541558">
    <property type="component" value="Unassembled WGS sequence"/>
</dbReference>